<dbReference type="InterPro" id="IPR054943">
    <property type="entry name" value="CheD_Thtga"/>
</dbReference>
<keyword evidence="5" id="KW-1185">Reference proteome</keyword>
<comment type="function">
    <text evidence="3">Probably deamidates glutamine residues to glutamate on methyl-accepting chemotaxis receptors (MCPs), playing an important role in chemotaxis.</text>
</comment>
<dbReference type="InterPro" id="IPR038592">
    <property type="entry name" value="CheD-like_sf"/>
</dbReference>
<reference evidence="5" key="1">
    <citation type="submission" date="2016-12" db="EMBL/GenBank/DDBJ databases">
        <authorList>
            <person name="Varghese N."/>
            <person name="Submissions S."/>
        </authorList>
    </citation>
    <scope>NUCLEOTIDE SEQUENCE [LARGE SCALE GENOMIC DNA]</scope>
    <source>
        <strain evidence="5">DSM 13020</strain>
    </source>
</reference>
<dbReference type="GO" id="GO:0006935">
    <property type="term" value="P:chemotaxis"/>
    <property type="evidence" value="ECO:0007669"/>
    <property type="project" value="UniProtKB-UniRule"/>
</dbReference>
<dbReference type="OrthoDB" id="9807202at2"/>
<dbReference type="InterPro" id="IPR005659">
    <property type="entry name" value="Chemorcpt_Glu_NH3ase_CheD"/>
</dbReference>
<evidence type="ECO:0000256" key="3">
    <source>
        <dbReference type="HAMAP-Rule" id="MF_01440"/>
    </source>
</evidence>
<dbReference type="Proteomes" id="UP000184207">
    <property type="component" value="Unassembled WGS sequence"/>
</dbReference>
<keyword evidence="1 3" id="KW-0145">Chemotaxis</keyword>
<proteinExistence type="inferred from homology"/>
<sequence>MKKKVIIGIGEWAVEKNPAVLVTLGLGSCVGVCIRDPVAKVGGMVHVMLPESGGKPTNTPGKFADTGIDLVIEEMVKMGASRGRLEAKIAGGASMFQSAMDIGARNTQAVRNALQRNGVRILAEDTGGNKARSIEYDIESGKLLVRKVKTGDAVEVIEI</sequence>
<evidence type="ECO:0000313" key="5">
    <source>
        <dbReference type="Proteomes" id="UP000184207"/>
    </source>
</evidence>
<dbReference type="HAMAP" id="MF_01440">
    <property type="entry name" value="CheD"/>
    <property type="match status" value="1"/>
</dbReference>
<name>A0A1M7S485_FERGO</name>
<dbReference type="InterPro" id="IPR011324">
    <property type="entry name" value="Cytotoxic_necrot_fac-like_cat"/>
</dbReference>
<dbReference type="NCBIfam" id="NF041119">
    <property type="entry name" value="CheD_Thtga"/>
    <property type="match status" value="1"/>
</dbReference>
<dbReference type="GO" id="GO:0050568">
    <property type="term" value="F:protein-glutamine glutaminase activity"/>
    <property type="evidence" value="ECO:0007669"/>
    <property type="project" value="UniProtKB-UniRule"/>
</dbReference>
<dbReference type="PROSITE" id="PS51257">
    <property type="entry name" value="PROKAR_LIPOPROTEIN"/>
    <property type="match status" value="1"/>
</dbReference>
<dbReference type="PANTHER" id="PTHR35147:SF1">
    <property type="entry name" value="CHEMORECEPTOR GLUTAMINE DEAMIDASE CHED-RELATED"/>
    <property type="match status" value="1"/>
</dbReference>
<evidence type="ECO:0000313" key="4">
    <source>
        <dbReference type="EMBL" id="SHN53499.1"/>
    </source>
</evidence>
<evidence type="ECO:0000256" key="2">
    <source>
        <dbReference type="ARBA" id="ARBA00022801"/>
    </source>
</evidence>
<dbReference type="NCBIfam" id="NF010018">
    <property type="entry name" value="PRK13495.1"/>
    <property type="match status" value="1"/>
</dbReference>
<dbReference type="STRING" id="1121883.SAMN02745226_00491"/>
<dbReference type="CDD" id="cd16352">
    <property type="entry name" value="CheD"/>
    <property type="match status" value="1"/>
</dbReference>
<comment type="similarity">
    <text evidence="3">Belongs to the CheD family.</text>
</comment>
<dbReference type="RefSeq" id="WP_072757995.1">
    <property type="nucleotide sequence ID" value="NZ_FRDJ01000002.1"/>
</dbReference>
<accession>A0A1M7S485</accession>
<dbReference type="EC" id="3.5.1.44" evidence="3"/>
<dbReference type="Gene3D" id="3.30.1330.200">
    <property type="match status" value="1"/>
</dbReference>
<dbReference type="Pfam" id="PF03975">
    <property type="entry name" value="CheD"/>
    <property type="match status" value="1"/>
</dbReference>
<organism evidence="4 5">
    <name type="scientific">Fervidobacterium gondwanense DSM 13020</name>
    <dbReference type="NCBI Taxonomy" id="1121883"/>
    <lineage>
        <taxon>Bacteria</taxon>
        <taxon>Thermotogati</taxon>
        <taxon>Thermotogota</taxon>
        <taxon>Thermotogae</taxon>
        <taxon>Thermotogales</taxon>
        <taxon>Fervidobacteriaceae</taxon>
        <taxon>Fervidobacterium</taxon>
    </lineage>
</organism>
<dbReference type="SUPFAM" id="SSF64438">
    <property type="entry name" value="CNF1/YfiH-like putative cysteine hydrolases"/>
    <property type="match status" value="1"/>
</dbReference>
<gene>
    <name evidence="3" type="primary">cheD</name>
    <name evidence="4" type="ORF">SAMN02745226_00491</name>
</gene>
<dbReference type="AlphaFoldDB" id="A0A1M7S485"/>
<protein>
    <recommendedName>
        <fullName evidence="3">Probable chemoreceptor glutamine deamidase CheD</fullName>
        <ecNumber evidence="3">3.5.1.44</ecNumber>
    </recommendedName>
</protein>
<evidence type="ECO:0000256" key="1">
    <source>
        <dbReference type="ARBA" id="ARBA00022500"/>
    </source>
</evidence>
<keyword evidence="2 3" id="KW-0378">Hydrolase</keyword>
<dbReference type="PANTHER" id="PTHR35147">
    <property type="entry name" value="CHEMORECEPTOR GLUTAMINE DEAMIDASE CHED-RELATED"/>
    <property type="match status" value="1"/>
</dbReference>
<comment type="catalytic activity">
    <reaction evidence="3">
        <text>L-glutaminyl-[protein] + H2O = L-glutamyl-[protein] + NH4(+)</text>
        <dbReference type="Rhea" id="RHEA:16441"/>
        <dbReference type="Rhea" id="RHEA-COMP:10207"/>
        <dbReference type="Rhea" id="RHEA-COMP:10208"/>
        <dbReference type="ChEBI" id="CHEBI:15377"/>
        <dbReference type="ChEBI" id="CHEBI:28938"/>
        <dbReference type="ChEBI" id="CHEBI:29973"/>
        <dbReference type="ChEBI" id="CHEBI:30011"/>
        <dbReference type="EC" id="3.5.1.44"/>
    </reaction>
</comment>
<dbReference type="EMBL" id="FRDJ01000002">
    <property type="protein sequence ID" value="SHN53499.1"/>
    <property type="molecule type" value="Genomic_DNA"/>
</dbReference>